<dbReference type="Gene3D" id="1.10.443.10">
    <property type="entry name" value="Intergrase catalytic core"/>
    <property type="match status" value="1"/>
</dbReference>
<organism evidence="2 3">
    <name type="scientific">Xanthomonas graminis pv. poae</name>
    <dbReference type="NCBI Taxonomy" id="227946"/>
    <lineage>
        <taxon>Bacteria</taxon>
        <taxon>Pseudomonadati</taxon>
        <taxon>Pseudomonadota</taxon>
        <taxon>Gammaproteobacteria</taxon>
        <taxon>Lysobacterales</taxon>
        <taxon>Lysobacteraceae</taxon>
        <taxon>Xanthomonas</taxon>
        <taxon>Xanthomonas translucens group</taxon>
        <taxon>Xanthomonas graminis</taxon>
    </lineage>
</organism>
<sequence>MGTPAAGSRQPAAAQRLRVVLDFAYATGLRASALVGARLGMIDDDAKGERWLHLVSALDRYLVLPGVMRHTHATRALECGADLTAVRDKLRHASLSTHVRLPAHRPAKAAPAARGRFCEQGAKAGHTLAVRKKRV</sequence>
<evidence type="ECO:0000256" key="1">
    <source>
        <dbReference type="ARBA" id="ARBA00023172"/>
    </source>
</evidence>
<dbReference type="Proteomes" id="UP000093858">
    <property type="component" value="Unassembled WGS sequence"/>
</dbReference>
<dbReference type="GO" id="GO:0003677">
    <property type="term" value="F:DNA binding"/>
    <property type="evidence" value="ECO:0007669"/>
    <property type="project" value="InterPro"/>
</dbReference>
<evidence type="ECO:0000313" key="2">
    <source>
        <dbReference type="EMBL" id="OAX54346.1"/>
    </source>
</evidence>
<reference evidence="2 3" key="1">
    <citation type="submission" date="2016-04" db="EMBL/GenBank/DDBJ databases">
        <title>Xanthomonas translucens phylogeny.</title>
        <authorList>
            <person name="Langlois P."/>
        </authorList>
    </citation>
    <scope>NUCLEOTIDE SEQUENCE [LARGE SCALE GENOMIC DNA]</scope>
    <source>
        <strain evidence="2 3">B99</strain>
    </source>
</reference>
<dbReference type="GO" id="GO:0006310">
    <property type="term" value="P:DNA recombination"/>
    <property type="evidence" value="ECO:0007669"/>
    <property type="project" value="UniProtKB-KW"/>
</dbReference>
<dbReference type="EMBL" id="LWSU01000234">
    <property type="protein sequence ID" value="OAX54346.1"/>
    <property type="molecule type" value="Genomic_DNA"/>
</dbReference>
<proteinExistence type="predicted"/>
<evidence type="ECO:0008006" key="4">
    <source>
        <dbReference type="Google" id="ProtNLM"/>
    </source>
</evidence>
<dbReference type="AlphaFoldDB" id="A0A199P030"/>
<protein>
    <recommendedName>
        <fullName evidence="4">Tyr recombinase domain-containing protein</fullName>
    </recommendedName>
</protein>
<dbReference type="InterPro" id="IPR013762">
    <property type="entry name" value="Integrase-like_cat_sf"/>
</dbReference>
<keyword evidence="1" id="KW-0233">DNA recombination</keyword>
<dbReference type="SUPFAM" id="SSF56349">
    <property type="entry name" value="DNA breaking-rejoining enzymes"/>
    <property type="match status" value="1"/>
</dbReference>
<name>A0A199P030_9XANT</name>
<dbReference type="GO" id="GO:0015074">
    <property type="term" value="P:DNA integration"/>
    <property type="evidence" value="ECO:0007669"/>
    <property type="project" value="InterPro"/>
</dbReference>
<comment type="caution">
    <text evidence="2">The sequence shown here is derived from an EMBL/GenBank/DDBJ whole genome shotgun (WGS) entry which is preliminary data.</text>
</comment>
<dbReference type="InterPro" id="IPR011010">
    <property type="entry name" value="DNA_brk_join_enz"/>
</dbReference>
<evidence type="ECO:0000313" key="3">
    <source>
        <dbReference type="Proteomes" id="UP000093858"/>
    </source>
</evidence>
<gene>
    <name evidence="2" type="ORF">A6R73_03840</name>
</gene>
<accession>A0A199P030</accession>